<protein>
    <submittedName>
        <fullName evidence="3">Uncharacterized protein</fullName>
    </submittedName>
</protein>
<comment type="caution">
    <text evidence="3">The sequence shown here is derived from an EMBL/GenBank/DDBJ whole genome shotgun (WGS) entry which is preliminary data.</text>
</comment>
<organism evidence="3 4">
    <name type="scientific">Streptomyces ossamyceticus</name>
    <dbReference type="NCBI Taxonomy" id="249581"/>
    <lineage>
        <taxon>Bacteria</taxon>
        <taxon>Bacillati</taxon>
        <taxon>Actinomycetota</taxon>
        <taxon>Actinomycetes</taxon>
        <taxon>Kitasatosporales</taxon>
        <taxon>Streptomycetaceae</taxon>
        <taxon>Streptomyces</taxon>
    </lineage>
</organism>
<proteinExistence type="predicted"/>
<keyword evidence="4" id="KW-1185">Reference proteome</keyword>
<evidence type="ECO:0000256" key="2">
    <source>
        <dbReference type="SAM" id="Phobius"/>
    </source>
</evidence>
<dbReference type="Proteomes" id="UP001550210">
    <property type="component" value="Unassembled WGS sequence"/>
</dbReference>
<sequence length="193" mass="20998">MAASRRGKKLLWRWRSNPLRRHEDVLEAWVVLAVWMVMVIGGTLAGFLTARAAQEVFADQRAERRSVPAVLLSGAPEPGSGPYSTGDRTSTEVRWTAPDGTPRTGRTLVEGGRKAGTRITVWTDASGALTSEPPTPNEAAIEAGALGTAAALALSGLTYGVGRAGRWWLDRRRVEQWGREWTLVGPQWGHRTS</sequence>
<keyword evidence="2" id="KW-0812">Transmembrane</keyword>
<dbReference type="PANTHER" id="PTHR42305">
    <property type="entry name" value="MEMBRANE PROTEIN RV1733C-RELATED"/>
    <property type="match status" value="1"/>
</dbReference>
<dbReference type="PANTHER" id="PTHR42305:SF1">
    <property type="entry name" value="MEMBRANE PROTEIN RV1733C-RELATED"/>
    <property type="match status" value="1"/>
</dbReference>
<dbReference type="InterPro" id="IPR039708">
    <property type="entry name" value="MT1774/Rv1733c-like"/>
</dbReference>
<evidence type="ECO:0000313" key="3">
    <source>
        <dbReference type="EMBL" id="MET9849114.1"/>
    </source>
</evidence>
<evidence type="ECO:0000313" key="4">
    <source>
        <dbReference type="Proteomes" id="UP001550210"/>
    </source>
</evidence>
<reference evidence="3 4" key="1">
    <citation type="submission" date="2024-06" db="EMBL/GenBank/DDBJ databases">
        <title>The Natural Products Discovery Center: Release of the First 8490 Sequenced Strains for Exploring Actinobacteria Biosynthetic Diversity.</title>
        <authorList>
            <person name="Kalkreuter E."/>
            <person name="Kautsar S.A."/>
            <person name="Yang D."/>
            <person name="Bader C.D."/>
            <person name="Teijaro C.N."/>
            <person name="Fluegel L."/>
            <person name="Davis C.M."/>
            <person name="Simpson J.R."/>
            <person name="Lauterbach L."/>
            <person name="Steele A.D."/>
            <person name="Gui C."/>
            <person name="Meng S."/>
            <person name="Li G."/>
            <person name="Viehrig K."/>
            <person name="Ye F."/>
            <person name="Su P."/>
            <person name="Kiefer A.F."/>
            <person name="Nichols A."/>
            <person name="Cepeda A.J."/>
            <person name="Yan W."/>
            <person name="Fan B."/>
            <person name="Jiang Y."/>
            <person name="Adhikari A."/>
            <person name="Zheng C.-J."/>
            <person name="Schuster L."/>
            <person name="Cowan T.M."/>
            <person name="Smanski M.J."/>
            <person name="Chevrette M.G."/>
            <person name="De Carvalho L.P.S."/>
            <person name="Shen B."/>
        </authorList>
    </citation>
    <scope>NUCLEOTIDE SEQUENCE [LARGE SCALE GENOMIC DNA]</scope>
    <source>
        <strain evidence="3 4">NPDC006434</strain>
    </source>
</reference>
<gene>
    <name evidence="3" type="ORF">ABZZ21_32135</name>
</gene>
<keyword evidence="2" id="KW-0472">Membrane</keyword>
<evidence type="ECO:0000256" key="1">
    <source>
        <dbReference type="SAM" id="MobiDB-lite"/>
    </source>
</evidence>
<feature type="region of interest" description="Disordered" evidence="1">
    <location>
        <begin position="69"/>
        <end position="92"/>
    </location>
</feature>
<dbReference type="RefSeq" id="WP_355401449.1">
    <property type="nucleotide sequence ID" value="NZ_JBEXPZ010000048.1"/>
</dbReference>
<feature type="transmembrane region" description="Helical" evidence="2">
    <location>
        <begin position="25"/>
        <end position="48"/>
    </location>
</feature>
<name>A0ABV2V5L6_9ACTN</name>
<dbReference type="EMBL" id="JBEXPZ010000048">
    <property type="protein sequence ID" value="MET9849114.1"/>
    <property type="molecule type" value="Genomic_DNA"/>
</dbReference>
<accession>A0ABV2V5L6</accession>
<keyword evidence="2" id="KW-1133">Transmembrane helix</keyword>